<accession>J3M1M0</accession>
<organism evidence="1">
    <name type="scientific">Oryza brachyantha</name>
    <name type="common">malo sina</name>
    <dbReference type="NCBI Taxonomy" id="4533"/>
    <lineage>
        <taxon>Eukaryota</taxon>
        <taxon>Viridiplantae</taxon>
        <taxon>Streptophyta</taxon>
        <taxon>Embryophyta</taxon>
        <taxon>Tracheophyta</taxon>
        <taxon>Spermatophyta</taxon>
        <taxon>Magnoliopsida</taxon>
        <taxon>Liliopsida</taxon>
        <taxon>Poales</taxon>
        <taxon>Poaceae</taxon>
        <taxon>BOP clade</taxon>
        <taxon>Oryzoideae</taxon>
        <taxon>Oryzeae</taxon>
        <taxon>Oryzinae</taxon>
        <taxon>Oryza</taxon>
    </lineage>
</organism>
<name>J3M1M0_ORYBR</name>
<reference evidence="1" key="2">
    <citation type="submission" date="2013-04" db="UniProtKB">
        <authorList>
            <consortium name="EnsemblPlants"/>
        </authorList>
    </citation>
    <scope>IDENTIFICATION</scope>
</reference>
<dbReference type="AlphaFoldDB" id="J3M1M0"/>
<reference evidence="1" key="1">
    <citation type="journal article" date="2013" name="Nat. Commun.">
        <title>Whole-genome sequencing of Oryza brachyantha reveals mechanisms underlying Oryza genome evolution.</title>
        <authorList>
            <person name="Chen J."/>
            <person name="Huang Q."/>
            <person name="Gao D."/>
            <person name="Wang J."/>
            <person name="Lang Y."/>
            <person name="Liu T."/>
            <person name="Li B."/>
            <person name="Bai Z."/>
            <person name="Luis Goicoechea J."/>
            <person name="Liang C."/>
            <person name="Chen C."/>
            <person name="Zhang W."/>
            <person name="Sun S."/>
            <person name="Liao Y."/>
            <person name="Zhang X."/>
            <person name="Yang L."/>
            <person name="Song C."/>
            <person name="Wang M."/>
            <person name="Shi J."/>
            <person name="Liu G."/>
            <person name="Liu J."/>
            <person name="Zhou H."/>
            <person name="Zhou W."/>
            <person name="Yu Q."/>
            <person name="An N."/>
            <person name="Chen Y."/>
            <person name="Cai Q."/>
            <person name="Wang B."/>
            <person name="Liu B."/>
            <person name="Min J."/>
            <person name="Huang Y."/>
            <person name="Wu H."/>
            <person name="Li Z."/>
            <person name="Zhang Y."/>
            <person name="Yin Y."/>
            <person name="Song W."/>
            <person name="Jiang J."/>
            <person name="Jackson S.A."/>
            <person name="Wing R.A."/>
            <person name="Wang J."/>
            <person name="Chen M."/>
        </authorList>
    </citation>
    <scope>NUCLEOTIDE SEQUENCE [LARGE SCALE GENOMIC DNA]</scope>
    <source>
        <strain evidence="1">cv. IRGC 101232</strain>
    </source>
</reference>
<evidence type="ECO:0000313" key="1">
    <source>
        <dbReference type="EnsemblPlants" id="OB04G32950.1"/>
    </source>
</evidence>
<protein>
    <submittedName>
        <fullName evidence="1">Uncharacterized protein</fullName>
    </submittedName>
</protein>
<proteinExistence type="predicted"/>
<dbReference type="HOGENOM" id="CLU_2691694_0_0_1"/>
<sequence length="74" mass="8269">MHWLLVNCDRLINRSTGSSRTHACSVQLDLHLLRDRQAKAAATAADMAEINLTIMCPSQLEYTGAVRTAPWFLL</sequence>
<evidence type="ECO:0000313" key="2">
    <source>
        <dbReference type="Proteomes" id="UP000006038"/>
    </source>
</evidence>
<keyword evidence="2" id="KW-1185">Reference proteome</keyword>
<dbReference type="EnsemblPlants" id="OB04G32950.1">
    <property type="protein sequence ID" value="OB04G32950.1"/>
    <property type="gene ID" value="OB04G32950"/>
</dbReference>
<dbReference type="Gramene" id="OB04G32950.1">
    <property type="protein sequence ID" value="OB04G32950.1"/>
    <property type="gene ID" value="OB04G32950"/>
</dbReference>
<dbReference type="Proteomes" id="UP000006038">
    <property type="component" value="Chromosome 4"/>
</dbReference>